<dbReference type="PANTHER" id="PTHR10204:SF34">
    <property type="entry name" value="NAD(P)H DEHYDROGENASE [QUINONE] 1 ISOFORM 1"/>
    <property type="match status" value="1"/>
</dbReference>
<dbReference type="OrthoDB" id="9798454at2"/>
<evidence type="ECO:0000313" key="4">
    <source>
        <dbReference type="EMBL" id="TCD53903.1"/>
    </source>
</evidence>
<dbReference type="EMBL" id="RXLP01000025">
    <property type="protein sequence ID" value="TCD53903.1"/>
    <property type="molecule type" value="Genomic_DNA"/>
</dbReference>
<dbReference type="SUPFAM" id="SSF52218">
    <property type="entry name" value="Flavoproteins"/>
    <property type="match status" value="1"/>
</dbReference>
<name>A0A4R0QNX5_9BIFI</name>
<dbReference type="Proteomes" id="UP000291289">
    <property type="component" value="Unassembled WGS sequence"/>
</dbReference>
<dbReference type="GO" id="GO:0003955">
    <property type="term" value="F:NAD(P)H dehydrogenase (quinone) activity"/>
    <property type="evidence" value="ECO:0007669"/>
    <property type="project" value="TreeGrafter"/>
</dbReference>
<keyword evidence="5" id="KW-1185">Reference proteome</keyword>
<dbReference type="InterPro" id="IPR003680">
    <property type="entry name" value="Flavodoxin_fold"/>
</dbReference>
<comment type="similarity">
    <text evidence="1">Belongs to the NAD(P)H dehydrogenase (quinone) family.</text>
</comment>
<evidence type="ECO:0000256" key="2">
    <source>
        <dbReference type="ARBA" id="ARBA00023002"/>
    </source>
</evidence>
<dbReference type="RefSeq" id="WP_131284841.1">
    <property type="nucleotide sequence ID" value="NZ_RXLP01000025.1"/>
</dbReference>
<dbReference type="GO" id="GO:0005829">
    <property type="term" value="C:cytosol"/>
    <property type="evidence" value="ECO:0007669"/>
    <property type="project" value="TreeGrafter"/>
</dbReference>
<evidence type="ECO:0000256" key="1">
    <source>
        <dbReference type="ARBA" id="ARBA00006252"/>
    </source>
</evidence>
<reference evidence="4 5" key="1">
    <citation type="submission" date="2018-12" db="EMBL/GenBank/DDBJ databases">
        <title>Alloscrdovia theropitheci sp. nov: a novel taxon from the feces of the bleeding-herat monkey (Theropithecus geleda).</title>
        <authorList>
            <person name="Modesto M."/>
        </authorList>
    </citation>
    <scope>NUCLEOTIDE SEQUENCE [LARGE SCALE GENOMIC DNA]</scope>
    <source>
        <strain evidence="4 5">GLDI4/2</strain>
    </source>
</reference>
<evidence type="ECO:0000259" key="3">
    <source>
        <dbReference type="Pfam" id="PF02525"/>
    </source>
</evidence>
<organism evidence="4 5">
    <name type="scientific">Alloscardovia theropitheci</name>
    <dbReference type="NCBI Taxonomy" id="2496842"/>
    <lineage>
        <taxon>Bacteria</taxon>
        <taxon>Bacillati</taxon>
        <taxon>Actinomycetota</taxon>
        <taxon>Actinomycetes</taxon>
        <taxon>Bifidobacteriales</taxon>
        <taxon>Bifidobacteriaceae</taxon>
        <taxon>Alloscardovia</taxon>
    </lineage>
</organism>
<dbReference type="AlphaFoldDB" id="A0A4R0QNX5"/>
<evidence type="ECO:0000313" key="5">
    <source>
        <dbReference type="Proteomes" id="UP000291289"/>
    </source>
</evidence>
<gene>
    <name evidence="4" type="ORF">EJ419_06525</name>
</gene>
<protein>
    <submittedName>
        <fullName evidence="4">Flavodoxin family protein</fullName>
    </submittedName>
</protein>
<dbReference type="Gene3D" id="3.40.50.360">
    <property type="match status" value="1"/>
</dbReference>
<proteinExistence type="inferred from homology"/>
<keyword evidence="2" id="KW-0560">Oxidoreductase</keyword>
<sequence>MKITVIYTYPNDSGYNHAVLEAVQRGFANNTHNHDVTLLDLYKENFDPVLRFDENHRRRDLAQDPETARYRQLITDSDLLVFIFPIWWAGMPALLKGFIDRIFVSGFAYKYKGLLPQGLLKGKKAWLITTHDTPKLFVNLFQQDYEKVLQRQVLKQMSGITTIKHHQLSFMRKSSLEKRAKFLKKIEEFARSL</sequence>
<feature type="domain" description="Flavodoxin-like fold" evidence="3">
    <location>
        <begin position="1"/>
        <end position="188"/>
    </location>
</feature>
<dbReference type="InterPro" id="IPR029039">
    <property type="entry name" value="Flavoprotein-like_sf"/>
</dbReference>
<dbReference type="Pfam" id="PF02525">
    <property type="entry name" value="Flavodoxin_2"/>
    <property type="match status" value="1"/>
</dbReference>
<comment type="caution">
    <text evidence="4">The sequence shown here is derived from an EMBL/GenBank/DDBJ whole genome shotgun (WGS) entry which is preliminary data.</text>
</comment>
<dbReference type="PANTHER" id="PTHR10204">
    <property type="entry name" value="NAD P H OXIDOREDUCTASE-RELATED"/>
    <property type="match status" value="1"/>
</dbReference>
<accession>A0A4R0QNX5</accession>
<dbReference type="InterPro" id="IPR051545">
    <property type="entry name" value="NAD(P)H_dehydrogenase_qn"/>
</dbReference>